<feature type="transmembrane region" description="Helical" evidence="7">
    <location>
        <begin position="284"/>
        <end position="301"/>
    </location>
</feature>
<evidence type="ECO:0008006" key="10">
    <source>
        <dbReference type="Google" id="ProtNLM"/>
    </source>
</evidence>
<dbReference type="EMBL" id="BAABBB010000009">
    <property type="protein sequence ID" value="GAA3530582.1"/>
    <property type="molecule type" value="Genomic_DNA"/>
</dbReference>
<comment type="caution">
    <text evidence="8">The sequence shown here is derived from an EMBL/GenBank/DDBJ whole genome shotgun (WGS) entry which is preliminary data.</text>
</comment>
<protein>
    <recommendedName>
        <fullName evidence="10">Lipopolysaccharide biosynthesis protein</fullName>
    </recommendedName>
</protein>
<evidence type="ECO:0000313" key="9">
    <source>
        <dbReference type="Proteomes" id="UP001500301"/>
    </source>
</evidence>
<keyword evidence="4 7" id="KW-1133">Transmembrane helix</keyword>
<feature type="transmembrane region" description="Helical" evidence="7">
    <location>
        <begin position="110"/>
        <end position="129"/>
    </location>
</feature>
<keyword evidence="5 7" id="KW-0472">Membrane</keyword>
<feature type="transmembrane region" description="Helical" evidence="7">
    <location>
        <begin position="141"/>
        <end position="159"/>
    </location>
</feature>
<gene>
    <name evidence="8" type="ORF">GCM10022263_18960</name>
</gene>
<feature type="region of interest" description="Disordered" evidence="6">
    <location>
        <begin position="409"/>
        <end position="431"/>
    </location>
</feature>
<accession>A0ABP6V8L2</accession>
<organism evidence="8 9">
    <name type="scientific">Nocardioides daeguensis</name>
    <dbReference type="NCBI Taxonomy" id="908359"/>
    <lineage>
        <taxon>Bacteria</taxon>
        <taxon>Bacillati</taxon>
        <taxon>Actinomycetota</taxon>
        <taxon>Actinomycetes</taxon>
        <taxon>Propionibacteriales</taxon>
        <taxon>Nocardioidaceae</taxon>
        <taxon>Nocardioides</taxon>
    </lineage>
</organism>
<evidence type="ECO:0000256" key="3">
    <source>
        <dbReference type="ARBA" id="ARBA00022692"/>
    </source>
</evidence>
<feature type="transmembrane region" description="Helical" evidence="7">
    <location>
        <begin position="81"/>
        <end position="104"/>
    </location>
</feature>
<comment type="subcellular location">
    <subcellularLocation>
        <location evidence="1">Cell membrane</location>
        <topology evidence="1">Multi-pass membrane protein</topology>
    </subcellularLocation>
</comment>
<dbReference type="PANTHER" id="PTHR30250">
    <property type="entry name" value="PST FAMILY PREDICTED COLANIC ACID TRANSPORTER"/>
    <property type="match status" value="1"/>
</dbReference>
<keyword evidence="9" id="KW-1185">Reference proteome</keyword>
<evidence type="ECO:0000256" key="1">
    <source>
        <dbReference type="ARBA" id="ARBA00004651"/>
    </source>
</evidence>
<proteinExistence type="predicted"/>
<evidence type="ECO:0000256" key="5">
    <source>
        <dbReference type="ARBA" id="ARBA00023136"/>
    </source>
</evidence>
<feature type="transmembrane region" description="Helical" evidence="7">
    <location>
        <begin position="378"/>
        <end position="399"/>
    </location>
</feature>
<evidence type="ECO:0000256" key="4">
    <source>
        <dbReference type="ARBA" id="ARBA00022989"/>
    </source>
</evidence>
<feature type="transmembrane region" description="Helical" evidence="7">
    <location>
        <begin position="214"/>
        <end position="234"/>
    </location>
</feature>
<feature type="transmembrane region" description="Helical" evidence="7">
    <location>
        <begin position="350"/>
        <end position="372"/>
    </location>
</feature>
<keyword evidence="2" id="KW-1003">Cell membrane</keyword>
<evidence type="ECO:0000313" key="8">
    <source>
        <dbReference type="EMBL" id="GAA3530582.1"/>
    </source>
</evidence>
<feature type="transmembrane region" description="Helical" evidence="7">
    <location>
        <begin position="240"/>
        <end position="263"/>
    </location>
</feature>
<feature type="transmembrane region" description="Helical" evidence="7">
    <location>
        <begin position="45"/>
        <end position="69"/>
    </location>
</feature>
<feature type="transmembrane region" description="Helical" evidence="7">
    <location>
        <begin position="171"/>
        <end position="193"/>
    </location>
</feature>
<feature type="transmembrane region" description="Helical" evidence="7">
    <location>
        <begin position="12"/>
        <end position="33"/>
    </location>
</feature>
<keyword evidence="3 7" id="KW-0812">Transmembrane</keyword>
<dbReference type="PANTHER" id="PTHR30250:SF26">
    <property type="entry name" value="PSMA PROTEIN"/>
    <property type="match status" value="1"/>
</dbReference>
<evidence type="ECO:0000256" key="7">
    <source>
        <dbReference type="SAM" id="Phobius"/>
    </source>
</evidence>
<dbReference type="Proteomes" id="UP001500301">
    <property type="component" value="Unassembled WGS sequence"/>
</dbReference>
<reference evidence="9" key="1">
    <citation type="journal article" date="2019" name="Int. J. Syst. Evol. Microbiol.">
        <title>The Global Catalogue of Microorganisms (GCM) 10K type strain sequencing project: providing services to taxonomists for standard genome sequencing and annotation.</title>
        <authorList>
            <consortium name="The Broad Institute Genomics Platform"/>
            <consortium name="The Broad Institute Genome Sequencing Center for Infectious Disease"/>
            <person name="Wu L."/>
            <person name="Ma J."/>
        </authorList>
    </citation>
    <scope>NUCLEOTIDE SEQUENCE [LARGE SCALE GENOMIC DNA]</scope>
    <source>
        <strain evidence="9">JCM 17460</strain>
    </source>
</reference>
<feature type="transmembrane region" description="Helical" evidence="7">
    <location>
        <begin position="321"/>
        <end position="338"/>
    </location>
</feature>
<feature type="compositionally biased region" description="Acidic residues" evidence="6">
    <location>
        <begin position="415"/>
        <end position="428"/>
    </location>
</feature>
<dbReference type="RefSeq" id="WP_218232989.1">
    <property type="nucleotide sequence ID" value="NZ_BAABBB010000009.1"/>
</dbReference>
<evidence type="ECO:0000256" key="6">
    <source>
        <dbReference type="SAM" id="MobiDB-lite"/>
    </source>
</evidence>
<sequence>MTAQEGSANRRLSLVTVDQILSSLSNIAALIWVAHAFEPIDFGRFSLVVMVYTVAQVVFRSLIATTAVVHPEDVDARPGAILGSTLVLGIGAGALCSAAGLALVSSDSAMGGPILVFGLALPFLVLHDVGRYLAIARQRPGGAVVLDGIWFLLLPVGLIGTRAAGLDSLTWLIAAWTGSGVIASLWVFVQCGAPTGGGVRWLRERWDFSWRSTVSGLAASGTALATASLMTLFSGPLAVAAFRAATLLGAPSTAVQMAVGISAAADIARERTDPRAVWHHVRRAIAIATAVGVLNLVVLVFLPDVLGHAVLGEAWDVVEPLMLALSLKVLLMAAQSGLRASLIGTHRIQAAMVTDIVSIVLVGACMVLGAAWGDAEGALWAMAVGTGVSTVCWWIAVIWKGRGPLPELPATADEAAGETAEEAAEETAEPVLARPVRVAPGKHRA</sequence>
<evidence type="ECO:0000256" key="2">
    <source>
        <dbReference type="ARBA" id="ARBA00022475"/>
    </source>
</evidence>
<dbReference type="InterPro" id="IPR050833">
    <property type="entry name" value="Poly_Biosynth_Transport"/>
</dbReference>
<name>A0ABP6V8L2_9ACTN</name>